<protein>
    <recommendedName>
        <fullName evidence="3">NACHT domain-containing protein</fullName>
    </recommendedName>
</protein>
<dbReference type="Proteomes" id="UP000293360">
    <property type="component" value="Unassembled WGS sequence"/>
</dbReference>
<dbReference type="Pfam" id="PF17100">
    <property type="entry name" value="NACHT_N"/>
    <property type="match status" value="1"/>
</dbReference>
<evidence type="ECO:0000313" key="4">
    <source>
        <dbReference type="EMBL" id="RYP02629.1"/>
    </source>
</evidence>
<name>A0A4V1XAG1_9PEZI</name>
<dbReference type="InterPro" id="IPR056884">
    <property type="entry name" value="NPHP3-like_N"/>
</dbReference>
<sequence length="933" mass="106383">MHGGGSSAAQRPLRNQASQCIDYHRLQRSFYASEGVTSPIRDPFLLSKPVRTESMALECWRRFKSKLKRGKKEGPKPEPPDQSAPPTPAPSATTASAAPSPSPLPAPAASSQPVSSDTAPTIQGLPERLWNRAYDDLKEEESRLVDTYEKLLSHELEGDPSSTDLTSQKNEIEQRNPDMRRDQMSRLVTAGLKKIEREAEIKGNIEEGMQPLSSARGVIDTVVKAYPEASLAWAGVCCALQTRANREGIAYVVSRMEWYWQLSRLLLDENRDNGKSAGLRDELEKHVIDLYKTLLSYQMKSVYSYYRSRRVVFWRDVIKLDDWDGSLKTIKSAEDTIRQDAFAYNIESIKDHFEKLVEAAKFQQKLLPDIHQAIRDQTAERREMRQEEKNEKQEEKNKECLADLHTTDPRDDKKRIKQTKGGLLEDSSNWILKHEDFRRWRNNDEARLLWIKGDPGKGKTMLLIAIVDELERQLEQLKQPHQQSTTVLSYFFCQGTNSVLNNATAVLRGLIYLLGVQNLSLLSHLRKRYDTARSKLFEGPNVFFSLSKVLEDMLREASLSRAYIVIDALDECEKELPQLLKFIAENSSASPCVKWIVSSRNRPEIEQQLKLDDSGMKLSLELTQNAEQVAHAVNAYIDFKISELPLLDDNVKVQVRDIMRQKADGTFLWVALVIQELENPDVESWHVLQIVEEVPAGLEKLYARMMNQIQLSKRDSEFCRLVLSAATITYRPLRLAEMAVLSGLPREISSKLESVEKIVAKCGSFLTIQDGYVYLIHQSVKDYLSDQASSIIFPSGSTDVHHAIFSRSLQAMFPTLRRNIYNLRHPGLLIGEIKAPDPDPLAAICYSCVHWIGHFCDVYGSSRPEDQIRPHQVEQFLREKFLYWLEALGLIQHMGDAILSMTKLESLLRVSLHSAILKNKTDQYRNNHAMANY</sequence>
<evidence type="ECO:0000259" key="3">
    <source>
        <dbReference type="PROSITE" id="PS50837"/>
    </source>
</evidence>
<proteinExistence type="predicted"/>
<dbReference type="Gene3D" id="3.40.50.300">
    <property type="entry name" value="P-loop containing nucleotide triphosphate hydrolases"/>
    <property type="match status" value="1"/>
</dbReference>
<feature type="domain" description="NACHT" evidence="3">
    <location>
        <begin position="447"/>
        <end position="609"/>
    </location>
</feature>
<accession>A0A4V1XAG1</accession>
<dbReference type="FunFam" id="3.40.50.300:FF:001638">
    <property type="entry name" value="NACHT and WD40 domain protein"/>
    <property type="match status" value="1"/>
</dbReference>
<feature type="compositionally biased region" description="Low complexity" evidence="2">
    <location>
        <begin position="107"/>
        <end position="116"/>
    </location>
</feature>
<dbReference type="Pfam" id="PF24883">
    <property type="entry name" value="NPHP3_N"/>
    <property type="match status" value="1"/>
</dbReference>
<keyword evidence="5" id="KW-1185">Reference proteome</keyword>
<evidence type="ECO:0000256" key="2">
    <source>
        <dbReference type="SAM" id="MobiDB-lite"/>
    </source>
</evidence>
<dbReference type="SUPFAM" id="SSF52540">
    <property type="entry name" value="P-loop containing nucleoside triphosphate hydrolases"/>
    <property type="match status" value="1"/>
</dbReference>
<evidence type="ECO:0000256" key="1">
    <source>
        <dbReference type="ARBA" id="ARBA00022737"/>
    </source>
</evidence>
<dbReference type="OrthoDB" id="538223at2759"/>
<gene>
    <name evidence="4" type="ORF">DL764_005711</name>
</gene>
<feature type="compositionally biased region" description="Low complexity" evidence="2">
    <location>
        <begin position="90"/>
        <end position="99"/>
    </location>
</feature>
<feature type="region of interest" description="Disordered" evidence="2">
    <location>
        <begin position="154"/>
        <end position="173"/>
    </location>
</feature>
<dbReference type="InterPro" id="IPR007111">
    <property type="entry name" value="NACHT_NTPase"/>
</dbReference>
<comment type="caution">
    <text evidence="4">The sequence shown here is derived from an EMBL/GenBank/DDBJ whole genome shotgun (WGS) entry which is preliminary data.</text>
</comment>
<feature type="compositionally biased region" description="Pro residues" evidence="2">
    <location>
        <begin position="80"/>
        <end position="89"/>
    </location>
</feature>
<dbReference type="EMBL" id="QJNU01000308">
    <property type="protein sequence ID" value="RYP02629.1"/>
    <property type="molecule type" value="Genomic_DNA"/>
</dbReference>
<dbReference type="PANTHER" id="PTHR10039">
    <property type="entry name" value="AMELOGENIN"/>
    <property type="match status" value="1"/>
</dbReference>
<dbReference type="AlphaFoldDB" id="A0A4V1XAG1"/>
<organism evidence="4 5">
    <name type="scientific">Monosporascus ibericus</name>
    <dbReference type="NCBI Taxonomy" id="155417"/>
    <lineage>
        <taxon>Eukaryota</taxon>
        <taxon>Fungi</taxon>
        <taxon>Dikarya</taxon>
        <taxon>Ascomycota</taxon>
        <taxon>Pezizomycotina</taxon>
        <taxon>Sordariomycetes</taxon>
        <taxon>Xylariomycetidae</taxon>
        <taxon>Xylariales</taxon>
        <taxon>Xylariales incertae sedis</taxon>
        <taxon>Monosporascus</taxon>
    </lineage>
</organism>
<feature type="region of interest" description="Disordered" evidence="2">
    <location>
        <begin position="66"/>
        <end position="123"/>
    </location>
</feature>
<dbReference type="PROSITE" id="PS50837">
    <property type="entry name" value="NACHT"/>
    <property type="match status" value="1"/>
</dbReference>
<dbReference type="InterPro" id="IPR031359">
    <property type="entry name" value="NACHT_N"/>
</dbReference>
<dbReference type="InterPro" id="IPR027417">
    <property type="entry name" value="P-loop_NTPase"/>
</dbReference>
<feature type="compositionally biased region" description="Polar residues" evidence="2">
    <location>
        <begin position="160"/>
        <end position="169"/>
    </location>
</feature>
<evidence type="ECO:0000313" key="5">
    <source>
        <dbReference type="Proteomes" id="UP000293360"/>
    </source>
</evidence>
<feature type="region of interest" description="Disordered" evidence="2">
    <location>
        <begin position="378"/>
        <end position="419"/>
    </location>
</feature>
<feature type="compositionally biased region" description="Basic and acidic residues" evidence="2">
    <location>
        <begin position="378"/>
        <end position="414"/>
    </location>
</feature>
<reference evidence="4 5" key="1">
    <citation type="submission" date="2018-06" db="EMBL/GenBank/DDBJ databases">
        <title>Complete Genomes of Monosporascus.</title>
        <authorList>
            <person name="Robinson A.J."/>
            <person name="Natvig D.O."/>
        </authorList>
    </citation>
    <scope>NUCLEOTIDE SEQUENCE [LARGE SCALE GENOMIC DNA]</scope>
    <source>
        <strain evidence="4 5">CBS 110550</strain>
    </source>
</reference>
<keyword evidence="1" id="KW-0677">Repeat</keyword>
<dbReference type="STRING" id="155417.A0A4V1XAG1"/>